<evidence type="ECO:0000313" key="2">
    <source>
        <dbReference type="Proteomes" id="UP001393056"/>
    </source>
</evidence>
<comment type="caution">
    <text evidence="1">The sequence shown here is derived from an EMBL/GenBank/DDBJ whole genome shotgun (WGS) entry which is preliminary data.</text>
</comment>
<evidence type="ECO:0000313" key="1">
    <source>
        <dbReference type="EMBL" id="MEL1247792.1"/>
    </source>
</evidence>
<sequence>MSSVIYFIATSLRNQELEIIEFIKSDYQTTRGIVTKKSVHKGLHIRVKYKVNGRIYEDSDGFNESDNIQEGDSINLKYSKTKPELMITEFNEEY</sequence>
<dbReference type="EMBL" id="JBBYHT010000002">
    <property type="protein sequence ID" value="MEL1247792.1"/>
    <property type="molecule type" value="Genomic_DNA"/>
</dbReference>
<gene>
    <name evidence="1" type="ORF">AAEO58_07020</name>
</gene>
<reference evidence="1 2" key="1">
    <citation type="submission" date="2024-04" db="EMBL/GenBank/DDBJ databases">
        <title>Flavobacterium sp. DGU41 16S ribosomal RNA gene Genome sequencing and assembly.</title>
        <authorList>
            <person name="Park S."/>
        </authorList>
    </citation>
    <scope>NUCLEOTIDE SEQUENCE [LARGE SCALE GENOMIC DNA]</scope>
    <source>
        <strain evidence="1 2">DGU41</strain>
    </source>
</reference>
<proteinExistence type="predicted"/>
<dbReference type="Proteomes" id="UP001393056">
    <property type="component" value="Unassembled WGS sequence"/>
</dbReference>
<name>A0ABU9I7N6_9FLAO</name>
<keyword evidence="2" id="KW-1185">Reference proteome</keyword>
<organism evidence="1 2">
    <name type="scientific">Flavobacterium helocola</name>
    <dbReference type="NCBI Taxonomy" id="3139139"/>
    <lineage>
        <taxon>Bacteria</taxon>
        <taxon>Pseudomonadati</taxon>
        <taxon>Bacteroidota</taxon>
        <taxon>Flavobacteriia</taxon>
        <taxon>Flavobacteriales</taxon>
        <taxon>Flavobacteriaceae</taxon>
        <taxon>Flavobacterium</taxon>
    </lineage>
</organism>
<accession>A0ABU9I7N6</accession>
<dbReference type="RefSeq" id="WP_341682800.1">
    <property type="nucleotide sequence ID" value="NZ_JBBYHT010000002.1"/>
</dbReference>
<protein>
    <submittedName>
        <fullName evidence="1">Uncharacterized protein</fullName>
    </submittedName>
</protein>